<evidence type="ECO:0000256" key="2">
    <source>
        <dbReference type="ARBA" id="ARBA00022475"/>
    </source>
</evidence>
<keyword evidence="13" id="KW-1185">Reference proteome</keyword>
<evidence type="ECO:0000256" key="10">
    <source>
        <dbReference type="RuleBase" id="RU046427"/>
    </source>
</evidence>
<feature type="transmembrane region" description="Helical" evidence="10">
    <location>
        <begin position="37"/>
        <end position="62"/>
    </location>
</feature>
<reference evidence="12 13" key="1">
    <citation type="submission" date="2015-03" db="EMBL/GenBank/DDBJ databases">
        <title>Draft genome of the nematode, Opisthorchis viverrini.</title>
        <authorList>
            <person name="Mitreva M."/>
        </authorList>
    </citation>
    <scope>NUCLEOTIDE SEQUENCE [LARGE SCALE GENOMIC DNA]</scope>
    <source>
        <strain evidence="12">Khon Kaen</strain>
    </source>
</reference>
<feature type="transmembrane region" description="Helical" evidence="10">
    <location>
        <begin position="198"/>
        <end position="223"/>
    </location>
</feature>
<feature type="non-terminal residue" evidence="12">
    <location>
        <position position="562"/>
    </location>
</feature>
<keyword evidence="4 10" id="KW-1133">Transmembrane helix</keyword>
<dbReference type="PRINTS" id="PR00237">
    <property type="entry name" value="GPCRRHODOPSN"/>
</dbReference>
<name>A0A1S8X872_OPIVI</name>
<dbReference type="PROSITE" id="PS50262">
    <property type="entry name" value="G_PROTEIN_RECEP_F1_2"/>
    <property type="match status" value="1"/>
</dbReference>
<evidence type="ECO:0000256" key="5">
    <source>
        <dbReference type="ARBA" id="ARBA00023040"/>
    </source>
</evidence>
<evidence type="ECO:0000256" key="8">
    <source>
        <dbReference type="ARBA" id="ARBA00023180"/>
    </source>
</evidence>
<evidence type="ECO:0000256" key="3">
    <source>
        <dbReference type="ARBA" id="ARBA00022692"/>
    </source>
</evidence>
<keyword evidence="5 10" id="KW-0297">G-protein coupled receptor</keyword>
<evidence type="ECO:0000313" key="13">
    <source>
        <dbReference type="Proteomes" id="UP000243686"/>
    </source>
</evidence>
<dbReference type="InterPro" id="IPR001817">
    <property type="entry name" value="Vasoprsn_rcpt"/>
</dbReference>
<dbReference type="InterPro" id="IPR017452">
    <property type="entry name" value="GPCR_Rhodpsn_7TM"/>
</dbReference>
<evidence type="ECO:0000256" key="7">
    <source>
        <dbReference type="ARBA" id="ARBA00023170"/>
    </source>
</evidence>
<feature type="transmembrane region" description="Helical" evidence="10">
    <location>
        <begin position="155"/>
        <end position="175"/>
    </location>
</feature>
<keyword evidence="2" id="KW-1003">Cell membrane</keyword>
<comment type="similarity">
    <text evidence="10">Belongs to the G-protein coupled receptor 1 family. Vasopressin/oxytocin receptor subfamily.</text>
</comment>
<keyword evidence="6 10" id="KW-0472">Membrane</keyword>
<sequence length="562" mass="63103">MKKYKKSPPGDLPTLSVPQSRSNLTSLNLAWGLIGDIGFGISLVLLVIIVTGNVSVLVALLYRNVKNQMRWFIVNLAATDLCVAIAGVLPECILDYTSQFRAPIAICKLVKYMASASTYASSFALIVLSIDRAEAVCRPLRVATSGVSSKTQARLLICGAWFVASLCGLPGLILAQKTGEGTDREACYLNFRTVDTKVYMTCIAVSVFMIPATIIAICHIIMVTTIWKASKLQPALFDHGEKRGRNECEPTCRSPEYPPHVKDHRRLRLAIPKYVRHKRSSTDGFLHKPSQSANIAAGCIPRARIKTVKMTFVIVSGSCRDAFRMPPRSKHISSRQRMHQPMYASKLFRSVVHAYLFRITCFPNGTYGEYLTPIPNLSFFPVYIICWCPFMVWNLLVTFEVLDRKARTLLMYTPLIQKLVPLNSATNPLIFWIFNARSIRSQPPQPRATCGIVQCLLYERARAEDPLSPALQCHPIWWQHTDNPISAPRCRPSYLYMKMNASNTKETEEAKCHAFVEIWTIVVEKSGVDLRQVFALYGKWGVDNEVPKTLGLVTFSGRMETL</sequence>
<keyword evidence="3 10" id="KW-0812">Transmembrane</keyword>
<gene>
    <name evidence="12" type="ORF">X801_01162</name>
</gene>
<dbReference type="GO" id="GO:0005886">
    <property type="term" value="C:plasma membrane"/>
    <property type="evidence" value="ECO:0007669"/>
    <property type="project" value="UniProtKB-SubCell"/>
</dbReference>
<dbReference type="InterPro" id="IPR000276">
    <property type="entry name" value="GPCR_Rhodpsn"/>
</dbReference>
<accession>A0A1S8X872</accession>
<keyword evidence="9 10" id="KW-0807">Transducer</keyword>
<comment type="caution">
    <text evidence="10">Lacks conserved residue(s) required for the propagation of feature annotation.</text>
</comment>
<dbReference type="SUPFAM" id="SSF81321">
    <property type="entry name" value="Family A G protein-coupled receptor-like"/>
    <property type="match status" value="1"/>
</dbReference>
<dbReference type="Pfam" id="PF00001">
    <property type="entry name" value="7tm_1"/>
    <property type="match status" value="1"/>
</dbReference>
<evidence type="ECO:0000313" key="12">
    <source>
        <dbReference type="EMBL" id="OON22930.1"/>
    </source>
</evidence>
<keyword evidence="8 10" id="KW-0325">Glycoprotein</keyword>
<dbReference type="PANTHER" id="PTHR24244:SF1">
    <property type="entry name" value="G-PROTEIN COUPLED RECEPTORS FAMILY 1 PROFILE DOMAIN-CONTAINING PROTEIN"/>
    <property type="match status" value="1"/>
</dbReference>
<protein>
    <submittedName>
        <fullName evidence="12">7 transmembrane receptor</fullName>
    </submittedName>
</protein>
<comment type="subcellular location">
    <subcellularLocation>
        <location evidence="1 10">Cell membrane</location>
        <topology evidence="1 10">Multi-pass membrane protein</topology>
    </subcellularLocation>
</comment>
<proteinExistence type="inferred from homology"/>
<dbReference type="Gene3D" id="1.20.1070.10">
    <property type="entry name" value="Rhodopsin 7-helix transmembrane proteins"/>
    <property type="match status" value="2"/>
</dbReference>
<dbReference type="InterPro" id="IPR027294">
    <property type="entry name" value="NPS_rcpt"/>
</dbReference>
<dbReference type="PANTHER" id="PTHR24244">
    <property type="entry name" value="NEUROPEPTIDE S RECEPTOR"/>
    <property type="match status" value="1"/>
</dbReference>
<feature type="transmembrane region" description="Helical" evidence="10">
    <location>
        <begin position="379"/>
        <end position="402"/>
    </location>
</feature>
<evidence type="ECO:0000256" key="6">
    <source>
        <dbReference type="ARBA" id="ARBA00023136"/>
    </source>
</evidence>
<dbReference type="AlphaFoldDB" id="A0A1S8X872"/>
<evidence type="ECO:0000256" key="9">
    <source>
        <dbReference type="ARBA" id="ARBA00023224"/>
    </source>
</evidence>
<evidence type="ECO:0000256" key="1">
    <source>
        <dbReference type="ARBA" id="ARBA00004651"/>
    </source>
</evidence>
<evidence type="ECO:0000256" key="4">
    <source>
        <dbReference type="ARBA" id="ARBA00022989"/>
    </source>
</evidence>
<dbReference type="Proteomes" id="UP000243686">
    <property type="component" value="Unassembled WGS sequence"/>
</dbReference>
<keyword evidence="7 10" id="KW-0675">Receptor</keyword>
<dbReference type="EMBL" id="KV891648">
    <property type="protein sequence ID" value="OON22930.1"/>
    <property type="molecule type" value="Genomic_DNA"/>
</dbReference>
<organism evidence="12 13">
    <name type="scientific">Opisthorchis viverrini</name>
    <name type="common">Southeast Asian liver fluke</name>
    <dbReference type="NCBI Taxonomy" id="6198"/>
    <lineage>
        <taxon>Eukaryota</taxon>
        <taxon>Metazoa</taxon>
        <taxon>Spiralia</taxon>
        <taxon>Lophotrochozoa</taxon>
        <taxon>Platyhelminthes</taxon>
        <taxon>Trematoda</taxon>
        <taxon>Digenea</taxon>
        <taxon>Opisthorchiida</taxon>
        <taxon>Opisthorchiata</taxon>
        <taxon>Opisthorchiidae</taxon>
        <taxon>Opisthorchis</taxon>
    </lineage>
</organism>
<dbReference type="GO" id="GO:0008188">
    <property type="term" value="F:neuropeptide receptor activity"/>
    <property type="evidence" value="ECO:0007669"/>
    <property type="project" value="InterPro"/>
</dbReference>
<dbReference type="GO" id="GO:0005000">
    <property type="term" value="F:vasopressin receptor activity"/>
    <property type="evidence" value="ECO:0007669"/>
    <property type="project" value="InterPro"/>
</dbReference>
<feature type="domain" description="G-protein coupled receptors family 1 profile" evidence="11">
    <location>
        <begin position="52"/>
        <end position="431"/>
    </location>
</feature>
<evidence type="ECO:0000259" key="11">
    <source>
        <dbReference type="PROSITE" id="PS50262"/>
    </source>
</evidence>
<feature type="transmembrane region" description="Helical" evidence="10">
    <location>
        <begin position="69"/>
        <end position="89"/>
    </location>
</feature>
<dbReference type="PRINTS" id="PR00896">
    <property type="entry name" value="VASOPRESSINR"/>
</dbReference>